<dbReference type="GO" id="GO:0006790">
    <property type="term" value="P:sulfur compound metabolic process"/>
    <property type="evidence" value="ECO:0007669"/>
    <property type="project" value="TreeGrafter"/>
</dbReference>
<keyword evidence="2" id="KW-1133">Transmembrane helix</keyword>
<evidence type="ECO:0000313" key="6">
    <source>
        <dbReference type="Proteomes" id="UP000021053"/>
    </source>
</evidence>
<keyword evidence="6" id="KW-1185">Reference proteome</keyword>
<feature type="compositionally biased region" description="Pro residues" evidence="1">
    <location>
        <begin position="153"/>
        <end position="164"/>
    </location>
</feature>
<dbReference type="HOGENOM" id="CLU_003827_2_0_11"/>
<dbReference type="SUPFAM" id="SSF56524">
    <property type="entry name" value="Oxidoreductase molybdopterin-binding domain"/>
    <property type="match status" value="1"/>
</dbReference>
<protein>
    <submittedName>
        <fullName evidence="5">Sulfite oxidase-like oxidoreductase</fullName>
    </submittedName>
</protein>
<feature type="region of interest" description="Disordered" evidence="1">
    <location>
        <begin position="149"/>
        <end position="198"/>
    </location>
</feature>
<dbReference type="GO" id="GO:0020037">
    <property type="term" value="F:heme binding"/>
    <property type="evidence" value="ECO:0007669"/>
    <property type="project" value="TreeGrafter"/>
</dbReference>
<feature type="transmembrane region" description="Helical" evidence="2">
    <location>
        <begin position="119"/>
        <end position="140"/>
    </location>
</feature>
<dbReference type="Pfam" id="PF17957">
    <property type="entry name" value="Big_7"/>
    <property type="match status" value="1"/>
</dbReference>
<gene>
    <name evidence="5" type="ORF">CryarDRAFT_2222</name>
</gene>
<dbReference type="PATRIC" id="fig|927661.3.peg.2186"/>
<evidence type="ECO:0000256" key="3">
    <source>
        <dbReference type="SAM" id="SignalP"/>
    </source>
</evidence>
<feature type="domain" description="Oxidoreductase molybdopterin-binding" evidence="4">
    <location>
        <begin position="281"/>
        <end position="428"/>
    </location>
</feature>
<dbReference type="GO" id="GO:0008482">
    <property type="term" value="F:sulfite oxidase activity"/>
    <property type="evidence" value="ECO:0007669"/>
    <property type="project" value="TreeGrafter"/>
</dbReference>
<dbReference type="Gene3D" id="2.60.40.650">
    <property type="match status" value="1"/>
</dbReference>
<dbReference type="InterPro" id="IPR014756">
    <property type="entry name" value="Ig_E-set"/>
</dbReference>
<accession>A0A011AGH9</accession>
<keyword evidence="3" id="KW-0732">Signal</keyword>
<feature type="compositionally biased region" description="Basic and acidic residues" evidence="1">
    <location>
        <begin position="167"/>
        <end position="182"/>
    </location>
</feature>
<name>A0A011AGH9_9ACTN</name>
<keyword evidence="2" id="KW-0812">Transmembrane</keyword>
<feature type="transmembrane region" description="Helical" evidence="2">
    <location>
        <begin position="207"/>
        <end position="228"/>
    </location>
</feature>
<evidence type="ECO:0000256" key="1">
    <source>
        <dbReference type="SAM" id="MobiDB-lite"/>
    </source>
</evidence>
<dbReference type="Gene3D" id="3.90.420.10">
    <property type="entry name" value="Oxidoreductase, molybdopterin-binding domain"/>
    <property type="match status" value="1"/>
</dbReference>
<feature type="transmembrane region" description="Helical" evidence="2">
    <location>
        <begin position="94"/>
        <end position="113"/>
    </location>
</feature>
<feature type="signal peptide" evidence="3">
    <location>
        <begin position="1"/>
        <end position="20"/>
    </location>
</feature>
<dbReference type="GO" id="GO:0043546">
    <property type="term" value="F:molybdopterin cofactor binding"/>
    <property type="evidence" value="ECO:0007669"/>
    <property type="project" value="TreeGrafter"/>
</dbReference>
<sequence length="558" mass="58497">MTRMRTLGFGALTGVAAAGAALGVAEPVAAAVGRGSSPVVAVGLAFIDLVPRPIKDFGIETFGQNDKVALLAGVFVILAVFAVVCGVVSLRHRLLGAAGVALFGVAGVVAAVTRPGAGPVASLPALVGAAIGVGVLLFLAPRAAAVVSAQPPAGSPKPEIPAEPTPDDERTSGRADAMRTDEGASGAADAMRTKTPNGVTATSRRRFLSLAGSALVVSAGLGVAGRYLSSLRDVAAERLKLALPAAADPAPPLPAGVDLKLPDLTPFVTPEKDFYRVDTALAVPQLSTDEYRLKIHGRVRSPMTLTYQDLLDRELVERVITLSCVSNEVGGTLAGTARWLGVPLKALLDEVQPEGGADQIVTRSVDGWTCGTPTSVVRDGRDALIVVGMNGKPLPIERGYPVRMLVPGLYGYVSATKWLVDIELTSFSDFDPYWVKRGWKAQAPIKTFSRIDTPRPLANSKAGTVTVAGVAWAQHRGVERVEVRVDGGEWNVATLAPVPSADTWRQWRWDWDATKVAPGQHTLAVRATDRTGATQPEQRAKPFPDGATGWHSVVVTVE</sequence>
<dbReference type="Pfam" id="PF00174">
    <property type="entry name" value="Oxidored_molyb"/>
    <property type="match status" value="1"/>
</dbReference>
<dbReference type="SUPFAM" id="SSF81296">
    <property type="entry name" value="E set domains"/>
    <property type="match status" value="1"/>
</dbReference>
<dbReference type="InterPro" id="IPR000572">
    <property type="entry name" value="OxRdtase_Mopterin-bd_dom"/>
</dbReference>
<dbReference type="AlphaFoldDB" id="A0A011AGH9"/>
<comment type="caution">
    <text evidence="5">The sequence shown here is derived from an EMBL/GenBank/DDBJ whole genome shotgun (WGS) entry which is preliminary data.</text>
</comment>
<dbReference type="EMBL" id="JFBT01000001">
    <property type="protein sequence ID" value="EXG81121.1"/>
    <property type="molecule type" value="Genomic_DNA"/>
</dbReference>
<feature type="chain" id="PRO_5038660872" evidence="3">
    <location>
        <begin position="21"/>
        <end position="558"/>
    </location>
</feature>
<reference evidence="5 6" key="1">
    <citation type="submission" date="2013-07" db="EMBL/GenBank/DDBJ databases">
        <authorList>
            <consortium name="DOE Joint Genome Institute"/>
            <person name="Eisen J."/>
            <person name="Huntemann M."/>
            <person name="Han J."/>
            <person name="Chen A."/>
            <person name="Kyrpides N."/>
            <person name="Mavromatis K."/>
            <person name="Markowitz V."/>
            <person name="Palaniappan K."/>
            <person name="Ivanova N."/>
            <person name="Schaumberg A."/>
            <person name="Pati A."/>
            <person name="Liolios K."/>
            <person name="Nordberg H.P."/>
            <person name="Cantor M.N."/>
            <person name="Hua S.X."/>
            <person name="Woyke T."/>
        </authorList>
    </citation>
    <scope>NUCLEOTIDE SEQUENCE [LARGE SCALE GENOMIC DNA]</scope>
    <source>
        <strain evidence="5 6">DSM 44712</strain>
    </source>
</reference>
<keyword evidence="2" id="KW-0472">Membrane</keyword>
<dbReference type="InterPro" id="IPR036374">
    <property type="entry name" value="OxRdtase_Mopterin-bd_sf"/>
</dbReference>
<evidence type="ECO:0000313" key="5">
    <source>
        <dbReference type="EMBL" id="EXG81121.1"/>
    </source>
</evidence>
<evidence type="ECO:0000259" key="4">
    <source>
        <dbReference type="Pfam" id="PF00174"/>
    </source>
</evidence>
<feature type="transmembrane region" description="Helical" evidence="2">
    <location>
        <begin position="68"/>
        <end position="87"/>
    </location>
</feature>
<proteinExistence type="predicted"/>
<dbReference type="PANTHER" id="PTHR19372">
    <property type="entry name" value="SULFITE REDUCTASE"/>
    <property type="match status" value="1"/>
</dbReference>
<organism evidence="5 6">
    <name type="scientific">Cryptosporangium arvum DSM 44712</name>
    <dbReference type="NCBI Taxonomy" id="927661"/>
    <lineage>
        <taxon>Bacteria</taxon>
        <taxon>Bacillati</taxon>
        <taxon>Actinomycetota</taxon>
        <taxon>Actinomycetes</taxon>
        <taxon>Cryptosporangiales</taxon>
        <taxon>Cryptosporangiaceae</taxon>
        <taxon>Cryptosporangium</taxon>
    </lineage>
</organism>
<dbReference type="PANTHER" id="PTHR19372:SF7">
    <property type="entry name" value="SULFITE OXIDASE, MITOCHONDRIAL"/>
    <property type="match status" value="1"/>
</dbReference>
<evidence type="ECO:0000256" key="2">
    <source>
        <dbReference type="SAM" id="Phobius"/>
    </source>
</evidence>
<dbReference type="Proteomes" id="UP000021053">
    <property type="component" value="Unassembled WGS sequence"/>
</dbReference>